<name>A0A136JJE5_9PEZI</name>
<dbReference type="GO" id="GO:0005506">
    <property type="term" value="F:iron ion binding"/>
    <property type="evidence" value="ECO:0007669"/>
    <property type="project" value="InterPro"/>
</dbReference>
<protein>
    <recommendedName>
        <fullName evidence="6">Prolyl 4-hydroxylase alpha subunit domain-containing protein</fullName>
    </recommendedName>
</protein>
<dbReference type="SMART" id="SM00702">
    <property type="entry name" value="P4Hc"/>
    <property type="match status" value="1"/>
</dbReference>
<dbReference type="PANTHER" id="PTHR10869">
    <property type="entry name" value="PROLYL 4-HYDROXYLASE ALPHA SUBUNIT"/>
    <property type="match status" value="1"/>
</dbReference>
<dbReference type="GO" id="GO:0031418">
    <property type="term" value="F:L-ascorbic acid binding"/>
    <property type="evidence" value="ECO:0007669"/>
    <property type="project" value="InterPro"/>
</dbReference>
<evidence type="ECO:0000256" key="3">
    <source>
        <dbReference type="ARBA" id="ARBA00022964"/>
    </source>
</evidence>
<comment type="cofactor">
    <cofactor evidence="1">
        <name>L-ascorbate</name>
        <dbReference type="ChEBI" id="CHEBI:38290"/>
    </cofactor>
</comment>
<evidence type="ECO:0000313" key="8">
    <source>
        <dbReference type="Proteomes" id="UP000070501"/>
    </source>
</evidence>
<dbReference type="InParanoid" id="A0A136JJE5"/>
<dbReference type="InterPro" id="IPR044862">
    <property type="entry name" value="Pro_4_hyd_alph_FE2OG_OXY"/>
</dbReference>
<keyword evidence="8" id="KW-1185">Reference proteome</keyword>
<evidence type="ECO:0000256" key="1">
    <source>
        <dbReference type="ARBA" id="ARBA00001961"/>
    </source>
</evidence>
<gene>
    <name evidence="7" type="ORF">Micbo1qcDRAFT_156111</name>
</gene>
<evidence type="ECO:0000259" key="6">
    <source>
        <dbReference type="SMART" id="SM00702"/>
    </source>
</evidence>
<dbReference type="InterPro" id="IPR006620">
    <property type="entry name" value="Pro_4_hyd_alph"/>
</dbReference>
<dbReference type="InterPro" id="IPR045054">
    <property type="entry name" value="P4HA-like"/>
</dbReference>
<keyword evidence="2" id="KW-0479">Metal-binding</keyword>
<evidence type="ECO:0000256" key="4">
    <source>
        <dbReference type="ARBA" id="ARBA00023002"/>
    </source>
</evidence>
<dbReference type="GO" id="GO:0005783">
    <property type="term" value="C:endoplasmic reticulum"/>
    <property type="evidence" value="ECO:0007669"/>
    <property type="project" value="TreeGrafter"/>
</dbReference>
<proteinExistence type="predicted"/>
<dbReference type="STRING" id="196109.A0A136JJE5"/>
<keyword evidence="3" id="KW-0223">Dioxygenase</keyword>
<organism evidence="7 8">
    <name type="scientific">Microdochium bolleyi</name>
    <dbReference type="NCBI Taxonomy" id="196109"/>
    <lineage>
        <taxon>Eukaryota</taxon>
        <taxon>Fungi</taxon>
        <taxon>Dikarya</taxon>
        <taxon>Ascomycota</taxon>
        <taxon>Pezizomycotina</taxon>
        <taxon>Sordariomycetes</taxon>
        <taxon>Xylariomycetidae</taxon>
        <taxon>Xylariales</taxon>
        <taxon>Microdochiaceae</taxon>
        <taxon>Microdochium</taxon>
    </lineage>
</organism>
<reference evidence="8" key="1">
    <citation type="submission" date="2016-02" db="EMBL/GenBank/DDBJ databases">
        <title>Draft genome sequence of Microdochium bolleyi, a fungal endophyte of beachgrass.</title>
        <authorList>
            <consortium name="DOE Joint Genome Institute"/>
            <person name="David A.S."/>
            <person name="May G."/>
            <person name="Haridas S."/>
            <person name="Lim J."/>
            <person name="Wang M."/>
            <person name="Labutti K."/>
            <person name="Lipzen A."/>
            <person name="Barry K."/>
            <person name="Grigoriev I.V."/>
        </authorList>
    </citation>
    <scope>NUCLEOTIDE SEQUENCE [LARGE SCALE GENOMIC DNA]</scope>
    <source>
        <strain evidence="8">J235TASD1</strain>
    </source>
</reference>
<evidence type="ECO:0000256" key="2">
    <source>
        <dbReference type="ARBA" id="ARBA00022723"/>
    </source>
</evidence>
<dbReference type="Pfam" id="PF13640">
    <property type="entry name" value="2OG-FeII_Oxy_3"/>
    <property type="match status" value="1"/>
</dbReference>
<dbReference type="EMBL" id="KQ964245">
    <property type="protein sequence ID" value="KXJ97279.1"/>
    <property type="molecule type" value="Genomic_DNA"/>
</dbReference>
<dbReference type="OrthoDB" id="69177at2759"/>
<evidence type="ECO:0000313" key="7">
    <source>
        <dbReference type="EMBL" id="KXJ97279.1"/>
    </source>
</evidence>
<keyword evidence="5" id="KW-0408">Iron</keyword>
<sequence>MEPSRAIETPRGTLLELSLPEHDHGLLVSATTQSRIGAITCTPVNFAQTELPAYEPFFAVVLDNVFSIDECAIIRNLPEGHWAPLSQGDAFREVDRTLVLNAQVSEILYARIQPHLERLGVTRLRRAAGAGASKAQATASLGEAKDWSEGIAGTSNLKAGQGRHKATWEMYAANERLSFLRYGPGMHHDRHCDQVFARPGSGKEDKSFLTCQLYLSDATDYAADEEQAPSLEDVAAAAATADAAAKGGTTRFWGVPGSPAQHRFVDVVPRAGRVLVFQQRILWHSGQPVTAGQKFAMRTDLMYRRTFT</sequence>
<keyword evidence="4" id="KW-0560">Oxidoreductase</keyword>
<feature type="domain" description="Prolyl 4-hydroxylase alpha subunit" evidence="6">
    <location>
        <begin position="57"/>
        <end position="302"/>
    </location>
</feature>
<dbReference type="GO" id="GO:0004656">
    <property type="term" value="F:procollagen-proline 4-dioxygenase activity"/>
    <property type="evidence" value="ECO:0007669"/>
    <property type="project" value="TreeGrafter"/>
</dbReference>
<dbReference type="Proteomes" id="UP000070501">
    <property type="component" value="Unassembled WGS sequence"/>
</dbReference>
<dbReference type="PANTHER" id="PTHR10869:SF241">
    <property type="entry name" value="FE2OG DIOXYGENASE DOMAIN-CONTAINING PROTEIN"/>
    <property type="match status" value="1"/>
</dbReference>
<evidence type="ECO:0000256" key="5">
    <source>
        <dbReference type="ARBA" id="ARBA00023004"/>
    </source>
</evidence>
<dbReference type="AlphaFoldDB" id="A0A136JJE5"/>
<dbReference type="Gene3D" id="2.60.120.620">
    <property type="entry name" value="q2cbj1_9rhob like domain"/>
    <property type="match status" value="1"/>
</dbReference>
<accession>A0A136JJE5</accession>